<dbReference type="AntiFam" id="ANF00051">
    <property type="entry name" value="Translation of DNA tandem repeat"/>
</dbReference>
<dbReference type="AlphaFoldDB" id="A0A0M3TLM0"/>
<reference evidence="1 2" key="1">
    <citation type="journal article" date="2015" name="Genome Announc.">
        <title>Whole-Genome Sequence of Leptospira interrogans Serovar Hardjo Subtype Hardjoprajitno Strain Norma, Isolated from Cattle in a Leptospirosis Outbreak in Brazil.</title>
        <authorList>
            <person name="Cosate M.R."/>
            <person name="Soares S.C."/>
            <person name="Mendes T.A."/>
            <person name="Raittz R.T."/>
            <person name="Moreira E.C."/>
            <person name="Leite R."/>
            <person name="Fernandes G.R."/>
            <person name="Haddad J.P."/>
            <person name="Ortega J.M."/>
        </authorList>
    </citation>
    <scope>NUCLEOTIDE SEQUENCE [LARGE SCALE GENOMIC DNA]</scope>
    <source>
        <strain evidence="1 2">Norma</strain>
    </source>
</reference>
<evidence type="ECO:0000313" key="1">
    <source>
        <dbReference type="EMBL" id="ALE39321.1"/>
    </source>
</evidence>
<dbReference type="EMBL" id="CP012603">
    <property type="protein sequence ID" value="ALE39321.1"/>
    <property type="molecule type" value="Genomic_DNA"/>
</dbReference>
<protein>
    <submittedName>
        <fullName evidence="1">Uncharacterized protein</fullName>
    </submittedName>
</protein>
<sequence length="42" mass="4949">MGNHTIFNIVQKFINCSEKLKMWELPQITILQMNFESVGTYT</sequence>
<evidence type="ECO:0000313" key="2">
    <source>
        <dbReference type="Proteomes" id="UP000056502"/>
    </source>
</evidence>
<gene>
    <name evidence="1" type="ORF">G436_2138</name>
</gene>
<proteinExistence type="predicted"/>
<dbReference type="Proteomes" id="UP000056502">
    <property type="component" value="Chromosome I"/>
</dbReference>
<accession>A0A0M3TLM0</accession>
<dbReference type="PATRIC" id="fig|1279460.3.peg.2154"/>
<organism evidence="1">
    <name type="scientific">Leptospira interrogans serovar Hardjo str. Norma</name>
    <dbReference type="NCBI Taxonomy" id="1279460"/>
    <lineage>
        <taxon>Bacteria</taxon>
        <taxon>Pseudomonadati</taxon>
        <taxon>Spirochaetota</taxon>
        <taxon>Spirochaetia</taxon>
        <taxon>Leptospirales</taxon>
        <taxon>Leptospiraceae</taxon>
        <taxon>Leptospira</taxon>
    </lineage>
</organism>
<name>A0A0M3TLM0_LEPIR</name>